<sequence length="73" mass="8550">PLKHLEKEAREAQEALDPVEIADCLFLVFDAARRRGLTLDQLLDAAEWKLEVNKMRKWNKPTSVEPVEHVRER</sequence>
<dbReference type="InterPro" id="IPR007538">
    <property type="entry name" value="dATP/dGTP_dipphydrolase_MazZ"/>
</dbReference>
<dbReference type="AlphaFoldDB" id="T1BUZ0"/>
<protein>
    <submittedName>
        <fullName evidence="2">Eaa1</fullName>
    </submittedName>
</protein>
<proteinExistence type="predicted"/>
<organism evidence="2">
    <name type="scientific">mine drainage metagenome</name>
    <dbReference type="NCBI Taxonomy" id="410659"/>
    <lineage>
        <taxon>unclassified sequences</taxon>
        <taxon>metagenomes</taxon>
        <taxon>ecological metagenomes</taxon>
    </lineage>
</organism>
<feature type="non-terminal residue" evidence="2">
    <location>
        <position position="1"/>
    </location>
</feature>
<feature type="domain" description="dATP/dGTP diphosphohydrolase MazZ" evidence="1">
    <location>
        <begin position="1"/>
        <end position="72"/>
    </location>
</feature>
<dbReference type="Pfam" id="PF04447">
    <property type="entry name" value="dATP-dGTP_PPHyd"/>
    <property type="match status" value="1"/>
</dbReference>
<reference evidence="2" key="1">
    <citation type="submission" date="2013-08" db="EMBL/GenBank/DDBJ databases">
        <authorList>
            <person name="Mendez C."/>
            <person name="Richter M."/>
            <person name="Ferrer M."/>
            <person name="Sanchez J."/>
        </authorList>
    </citation>
    <scope>NUCLEOTIDE SEQUENCE</scope>
</reference>
<name>T1BUZ0_9ZZZZ</name>
<gene>
    <name evidence="2" type="ORF">B2A_05031</name>
</gene>
<evidence type="ECO:0000259" key="1">
    <source>
        <dbReference type="Pfam" id="PF04447"/>
    </source>
</evidence>
<dbReference type="EMBL" id="AUZZ01003448">
    <property type="protein sequence ID" value="EQD56979.1"/>
    <property type="molecule type" value="Genomic_DNA"/>
</dbReference>
<comment type="caution">
    <text evidence="2">The sequence shown here is derived from an EMBL/GenBank/DDBJ whole genome shotgun (WGS) entry which is preliminary data.</text>
</comment>
<reference evidence="2" key="2">
    <citation type="journal article" date="2014" name="ISME J.">
        <title>Microbial stratification in low pH oxic and suboxic macroscopic growths along an acid mine drainage.</title>
        <authorList>
            <person name="Mendez-Garcia C."/>
            <person name="Mesa V."/>
            <person name="Sprenger R.R."/>
            <person name="Richter M."/>
            <person name="Diez M.S."/>
            <person name="Solano J."/>
            <person name="Bargiela R."/>
            <person name="Golyshina O.V."/>
            <person name="Manteca A."/>
            <person name="Ramos J.L."/>
            <person name="Gallego J.R."/>
            <person name="Llorente I."/>
            <person name="Martins Dos Santos V.A."/>
            <person name="Jensen O.N."/>
            <person name="Pelaez A.I."/>
            <person name="Sanchez J."/>
            <person name="Ferrer M."/>
        </authorList>
    </citation>
    <scope>NUCLEOTIDE SEQUENCE</scope>
</reference>
<accession>T1BUZ0</accession>
<evidence type="ECO:0000313" key="2">
    <source>
        <dbReference type="EMBL" id="EQD56979.1"/>
    </source>
</evidence>